<gene>
    <name evidence="2" type="ORF">ANCDUO_06082</name>
</gene>
<organism evidence="2 3">
    <name type="scientific">Ancylostoma duodenale</name>
    <dbReference type="NCBI Taxonomy" id="51022"/>
    <lineage>
        <taxon>Eukaryota</taxon>
        <taxon>Metazoa</taxon>
        <taxon>Ecdysozoa</taxon>
        <taxon>Nematoda</taxon>
        <taxon>Chromadorea</taxon>
        <taxon>Rhabditida</taxon>
        <taxon>Rhabditina</taxon>
        <taxon>Rhabditomorpha</taxon>
        <taxon>Strongyloidea</taxon>
        <taxon>Ancylostomatidae</taxon>
        <taxon>Ancylostomatinae</taxon>
        <taxon>Ancylostoma</taxon>
    </lineage>
</organism>
<dbReference type="OrthoDB" id="5912039at2759"/>
<dbReference type="AlphaFoldDB" id="A0A0C2DLX8"/>
<evidence type="ECO:0000313" key="3">
    <source>
        <dbReference type="Proteomes" id="UP000054047"/>
    </source>
</evidence>
<protein>
    <submittedName>
        <fullName evidence="2">Uncharacterized protein</fullName>
    </submittedName>
</protein>
<feature type="region of interest" description="Disordered" evidence="1">
    <location>
        <begin position="263"/>
        <end position="338"/>
    </location>
</feature>
<evidence type="ECO:0000313" key="2">
    <source>
        <dbReference type="EMBL" id="KIH63617.1"/>
    </source>
</evidence>
<dbReference type="Proteomes" id="UP000054047">
    <property type="component" value="Unassembled WGS sequence"/>
</dbReference>
<feature type="compositionally biased region" description="Basic residues" evidence="1">
    <location>
        <begin position="298"/>
        <end position="308"/>
    </location>
</feature>
<feature type="compositionally biased region" description="Low complexity" evidence="1">
    <location>
        <begin position="18"/>
        <end position="31"/>
    </location>
</feature>
<accession>A0A0C2DLX8</accession>
<name>A0A0C2DLX8_9BILA</name>
<evidence type="ECO:0000256" key="1">
    <source>
        <dbReference type="SAM" id="MobiDB-lite"/>
    </source>
</evidence>
<sequence length="338" mass="35410">MYLGQMGASRNDSSPQAPGSSPNSSTDPPSSRLASHHPSKEADAPSATRLEHTHKPSTPAPSTGLFASHSHYPYPSSLAAPQLTYSTATTTKTDKGKAMHQPLLIAALFLVTPGLCQTPVIGGNCRLGTGDVQIGGKQTQFFLKCEATSDSAAGDGVWVVKSRAAAAAAPPASSAAGGSSGGAVPVENTQPQQHPKLMRKQNAPNICGQFNTNSLSPAKFGGQPGSYCPAARLSLSVAQCCDSSRPSYPLQSVIIEVQIDERRSGRARANTGGDGAAPGRGPVDREPPHESSEQLARAHSRTTQRTRKNNVERSSEQASKLRAPDTTIALYKKHSRKD</sequence>
<feature type="region of interest" description="Disordered" evidence="1">
    <location>
        <begin position="1"/>
        <end position="67"/>
    </location>
</feature>
<reference evidence="2 3" key="1">
    <citation type="submission" date="2013-12" db="EMBL/GenBank/DDBJ databases">
        <title>Draft genome of the parsitic nematode Ancylostoma duodenale.</title>
        <authorList>
            <person name="Mitreva M."/>
        </authorList>
    </citation>
    <scope>NUCLEOTIDE SEQUENCE [LARGE SCALE GENOMIC DNA]</scope>
    <source>
        <strain evidence="2 3">Zhejiang</strain>
    </source>
</reference>
<proteinExistence type="predicted"/>
<feature type="compositionally biased region" description="Basic and acidic residues" evidence="1">
    <location>
        <begin position="38"/>
        <end position="54"/>
    </location>
</feature>
<keyword evidence="3" id="KW-1185">Reference proteome</keyword>
<feature type="compositionally biased region" description="Polar residues" evidence="1">
    <location>
        <begin position="8"/>
        <end position="17"/>
    </location>
</feature>
<dbReference type="EMBL" id="KN728550">
    <property type="protein sequence ID" value="KIH63617.1"/>
    <property type="molecule type" value="Genomic_DNA"/>
</dbReference>
<feature type="compositionally biased region" description="Basic and acidic residues" evidence="1">
    <location>
        <begin position="282"/>
        <end position="292"/>
    </location>
</feature>
<feature type="region of interest" description="Disordered" evidence="1">
    <location>
        <begin position="170"/>
        <end position="198"/>
    </location>
</feature>